<keyword evidence="2" id="KW-1133">Transmembrane helix</keyword>
<reference evidence="3 4" key="1">
    <citation type="journal article" date="2018" name="Int. J. Syst. Evol. Microbiol.">
        <title>Micromonospora globbae sp. nov., an endophytic actinomycete isolated from roots of Globba winitii C. H. Wright.</title>
        <authorList>
            <person name="Kuncharoen N."/>
            <person name="Pittayakhajonwut P."/>
            <person name="Tanasupawat S."/>
        </authorList>
    </citation>
    <scope>NUCLEOTIDE SEQUENCE [LARGE SCALE GENOMIC DNA]</scope>
    <source>
        <strain evidence="3 4">WPS1-2</strain>
    </source>
</reference>
<sequence>MGLGAWGLGLGAWGLGLGAWGLGLGAWAAARRGAWGGAWGGAPCWHGSGAAVPGSRLLTAGGPDPSGSGPPGVRVRVSGPASGGTRCAAAACSSGSRPWAAAAGR</sequence>
<keyword evidence="2" id="KW-0812">Transmembrane</keyword>
<dbReference type="Proteomes" id="UP000285744">
    <property type="component" value="Unassembled WGS sequence"/>
</dbReference>
<dbReference type="EMBL" id="RAQQ01000003">
    <property type="protein sequence ID" value="RKF28310.1"/>
    <property type="molecule type" value="Genomic_DNA"/>
</dbReference>
<name>A0A420F5V2_9ACTN</name>
<protein>
    <submittedName>
        <fullName evidence="3">Uncharacterized protein</fullName>
    </submittedName>
</protein>
<feature type="region of interest" description="Disordered" evidence="1">
    <location>
        <begin position="56"/>
        <end position="80"/>
    </location>
</feature>
<gene>
    <name evidence="3" type="ORF">D7I43_04555</name>
</gene>
<organism evidence="3 4">
    <name type="scientific">Micromonospora globbae</name>
    <dbReference type="NCBI Taxonomy" id="1894969"/>
    <lineage>
        <taxon>Bacteria</taxon>
        <taxon>Bacillati</taxon>
        <taxon>Actinomycetota</taxon>
        <taxon>Actinomycetes</taxon>
        <taxon>Micromonosporales</taxon>
        <taxon>Micromonosporaceae</taxon>
        <taxon>Micromonospora</taxon>
    </lineage>
</organism>
<accession>A0A420F5V2</accession>
<evidence type="ECO:0000313" key="3">
    <source>
        <dbReference type="EMBL" id="RKF28310.1"/>
    </source>
</evidence>
<evidence type="ECO:0000256" key="2">
    <source>
        <dbReference type="SAM" id="Phobius"/>
    </source>
</evidence>
<proteinExistence type="predicted"/>
<keyword evidence="2" id="KW-0472">Membrane</keyword>
<comment type="caution">
    <text evidence="3">The sequence shown here is derived from an EMBL/GenBank/DDBJ whole genome shotgun (WGS) entry which is preliminary data.</text>
</comment>
<feature type="transmembrane region" description="Helical" evidence="2">
    <location>
        <begin position="6"/>
        <end position="30"/>
    </location>
</feature>
<dbReference type="AlphaFoldDB" id="A0A420F5V2"/>
<feature type="compositionally biased region" description="Low complexity" evidence="1">
    <location>
        <begin position="61"/>
        <end position="80"/>
    </location>
</feature>
<evidence type="ECO:0000256" key="1">
    <source>
        <dbReference type="SAM" id="MobiDB-lite"/>
    </source>
</evidence>
<evidence type="ECO:0000313" key="4">
    <source>
        <dbReference type="Proteomes" id="UP000285744"/>
    </source>
</evidence>